<reference evidence="4" key="3">
    <citation type="submission" date="2025-09" db="UniProtKB">
        <authorList>
            <consortium name="Ensembl"/>
        </authorList>
    </citation>
    <scope>IDENTIFICATION</scope>
</reference>
<feature type="repeat" description="PPR" evidence="2">
    <location>
        <begin position="938"/>
        <end position="972"/>
    </location>
</feature>
<dbReference type="InterPro" id="IPR033490">
    <property type="entry name" value="LRP130"/>
</dbReference>
<dbReference type="NCBIfam" id="TIGR00756">
    <property type="entry name" value="PPR"/>
    <property type="match status" value="2"/>
</dbReference>
<dbReference type="GO" id="GO:0070129">
    <property type="term" value="P:regulation of mitochondrial translation"/>
    <property type="evidence" value="ECO:0007669"/>
    <property type="project" value="TreeGrafter"/>
</dbReference>
<dbReference type="InterPro" id="IPR002885">
    <property type="entry name" value="PPR_rpt"/>
</dbReference>
<name>A0A671YAQ9_SPAAU</name>
<accession>A0A671YAQ9</accession>
<dbReference type="PANTHER" id="PTHR46669:SF1">
    <property type="entry name" value="LEUCINE-RICH PPR MOTIF-CONTAINING PROTEIN, MITOCHONDRIAL"/>
    <property type="match status" value="1"/>
</dbReference>
<dbReference type="GO" id="GO:0005739">
    <property type="term" value="C:mitochondrion"/>
    <property type="evidence" value="ECO:0007669"/>
    <property type="project" value="TreeGrafter"/>
</dbReference>
<dbReference type="Pfam" id="PF01535">
    <property type="entry name" value="PPR"/>
    <property type="match status" value="2"/>
</dbReference>
<evidence type="ECO:0000259" key="3">
    <source>
        <dbReference type="Pfam" id="PF17177"/>
    </source>
</evidence>
<feature type="repeat" description="PPR" evidence="2">
    <location>
        <begin position="731"/>
        <end position="765"/>
    </location>
</feature>
<feature type="repeat" description="PPR" evidence="2">
    <location>
        <begin position="228"/>
        <end position="262"/>
    </location>
</feature>
<dbReference type="Proteomes" id="UP000472265">
    <property type="component" value="Chromosome 15"/>
</dbReference>
<organism evidence="4 5">
    <name type="scientific">Sparus aurata</name>
    <name type="common">Gilthead sea bream</name>
    <dbReference type="NCBI Taxonomy" id="8175"/>
    <lineage>
        <taxon>Eukaryota</taxon>
        <taxon>Metazoa</taxon>
        <taxon>Chordata</taxon>
        <taxon>Craniata</taxon>
        <taxon>Vertebrata</taxon>
        <taxon>Euteleostomi</taxon>
        <taxon>Actinopterygii</taxon>
        <taxon>Neopterygii</taxon>
        <taxon>Teleostei</taxon>
        <taxon>Neoteleostei</taxon>
        <taxon>Acanthomorphata</taxon>
        <taxon>Eupercaria</taxon>
        <taxon>Spariformes</taxon>
        <taxon>Sparidae</taxon>
        <taxon>Sparus</taxon>
    </lineage>
</organism>
<proteinExistence type="predicted"/>
<protein>
    <submittedName>
        <fullName evidence="4">Leucine rich pentatricopeptide repeat containing</fullName>
    </submittedName>
</protein>
<evidence type="ECO:0000313" key="5">
    <source>
        <dbReference type="Proteomes" id="UP000472265"/>
    </source>
</evidence>
<sequence length="1363" mass="152899">MAALLRSARLLKFSPSGLLQITGTKRNGPPLSRLYSGALGGTGTGVCPRNITGCVRNYAVATEQKDDVSVAVRSKQAQEFDWALAKLDSSVRRTGRITKTLLYRIFHDICRKGYPSGNQALLLLRSCGSLLPEVPLAERTEIAHRVWDKLKELGAQYDVSHYNALLKVYIQNEFKFSPTDFLAKMEAANVQPNRVTYQRLIAAYCLNGDIEGASTILGFMKTKDLPITEAVFNSLVTGHACSGDIESAKNILAVMKGAGIEPGPDTYTALLNAYAEKGDLDSMKATLETAANADCSLMDRDLMQVIYTLAKAGHQQHIPELTEHLRQERGFVPDAMNLCLSLITQGLEDSAFHILKTFPVLQSDSLTSDSPNLGNFFLRHCVSMDTSLEKLGIYCKELQESNLHATPLSFTLSCALEANKSVLSFGLMKMMKEQGLPVRIHYFWPLLTHYVKDKDSAGVVAALKCMQELELSPDAETLSNYIFAIYPSRGKLSLPTVAHSLTLQPKSSLCQQKRSANTHSAVLQKNNVNAQMGVGSDKLANEIYSHDNCSLCVSVCLCVCACSHPEKVSYFLYNLIDSMPDKDVQAQEEKLRKYFNQLKKIMISQSIYRGIRNLLESYHVPELIKDVIVLVDPKERGLNDPVTPVFALEKKLAELKAENEPIGTVLKQLIQALCFEENLQGALELKQQHEEAMTIGGYAFLLNLCCRHDNVEEAVNLKMEMSRKDSSLVLDANKYMGLVKTLSKHGRIEEAVDILKEMKEKEVLIDDTQVTTMFHILNGLAAKGNIATIQRLQETIFTLGLAKPTTNLCSPLITAYLDSKDLSGALDAVVECCNRYKVLPRIHDIIVALVEEGNTELLQKAMDFVSQNRGEMTMLYDLFFAFLQTGRYREARKIIETPGLRARPGRLYWYAEKCISANKMESLEQMVDMTTKLFECDRDEMYSYILRLCKETNDWKKAEAVWTKMQEENVVPRDRTLRMLADILKNNGQEVPFDMPEHPINLIKLNVIQPLTCFFFLFSSRSTSTEAFELLKDAKEKGLVFSPSIYDQVIRSLFAEGLMEDAMAVKDINMTCTAWVNTHMHTHMLLLIYTHAHSLHCATDALEKLRSMLSEDRVPTQLALTRLVQALGSNGNVAGIKEVETLLKDLGININLSSMVFINNIALAHIKNGDVDSAVEVLEELYARPDSTHPSIAFVFRKVLEEENEKAIDKLSVMAERLANHFACYRPATDLFLQLLDIDKVEDAKFMLARCNAVAEQREMLISYMSRKAQNPGQVIIPHRLLLFKSYNFKEIVVDKDLSSAKALYEQMQKEGIAADELSLKRLAVLLRNQGETVPFTEPPVSLTHTRSSTHCRGDWIQHFKDV</sequence>
<keyword evidence="1" id="KW-0677">Repeat</keyword>
<dbReference type="InterPro" id="IPR033443">
    <property type="entry name" value="PROP1-like_PPR_dom"/>
</dbReference>
<feature type="repeat" description="PPR" evidence="2">
    <location>
        <begin position="193"/>
        <end position="227"/>
    </location>
</feature>
<evidence type="ECO:0000313" key="4">
    <source>
        <dbReference type="Ensembl" id="ENSSAUP00010060086.1"/>
    </source>
</evidence>
<dbReference type="Gene3D" id="1.25.40.10">
    <property type="entry name" value="Tetratricopeptide repeat domain"/>
    <property type="match status" value="3"/>
</dbReference>
<dbReference type="InterPro" id="IPR011990">
    <property type="entry name" value="TPR-like_helical_dom_sf"/>
</dbReference>
<feature type="domain" description="PROP1-like PPR" evidence="3">
    <location>
        <begin position="220"/>
        <end position="328"/>
    </location>
</feature>
<dbReference type="GeneTree" id="ENSGT00960000186682"/>
<keyword evidence="5" id="KW-1185">Reference proteome</keyword>
<dbReference type="PROSITE" id="PS51375">
    <property type="entry name" value="PPR"/>
    <property type="match status" value="4"/>
</dbReference>
<reference evidence="4" key="1">
    <citation type="submission" date="2021-04" db="EMBL/GenBank/DDBJ databases">
        <authorList>
            <consortium name="Wellcome Sanger Institute Data Sharing"/>
        </authorList>
    </citation>
    <scope>NUCLEOTIDE SEQUENCE [LARGE SCALE GENOMIC DNA]</scope>
</reference>
<reference evidence="4" key="2">
    <citation type="submission" date="2025-08" db="UniProtKB">
        <authorList>
            <consortium name="Ensembl"/>
        </authorList>
    </citation>
    <scope>IDENTIFICATION</scope>
</reference>
<evidence type="ECO:0000256" key="1">
    <source>
        <dbReference type="ARBA" id="ARBA00022737"/>
    </source>
</evidence>
<dbReference type="Pfam" id="PF17177">
    <property type="entry name" value="PPR_long"/>
    <property type="match status" value="1"/>
</dbReference>
<dbReference type="GO" id="GO:0005634">
    <property type="term" value="C:nucleus"/>
    <property type="evidence" value="ECO:0007669"/>
    <property type="project" value="TreeGrafter"/>
</dbReference>
<dbReference type="Ensembl" id="ENSSAUT00010063019.1">
    <property type="protein sequence ID" value="ENSSAUP00010060086.1"/>
    <property type="gene ID" value="ENSSAUG00010023027.1"/>
</dbReference>
<gene>
    <name evidence="4" type="primary">LRPPRC</name>
    <name evidence="4" type="synonym">lrpprc</name>
</gene>
<dbReference type="PANTHER" id="PTHR46669">
    <property type="entry name" value="LEUCINE-RICH PPR MOTIF-CONTAINING PROTEIN, MITOCHONDRIAL"/>
    <property type="match status" value="1"/>
</dbReference>
<evidence type="ECO:0000256" key="2">
    <source>
        <dbReference type="PROSITE-ProRule" id="PRU00708"/>
    </source>
</evidence>
<dbReference type="GO" id="GO:0003730">
    <property type="term" value="F:mRNA 3'-UTR binding"/>
    <property type="evidence" value="ECO:0007669"/>
    <property type="project" value="TreeGrafter"/>
</dbReference>